<proteinExistence type="predicted"/>
<dbReference type="AlphaFoldDB" id="A0A2R3QPI5"/>
<sequence>MTQRNIKPAHAGLIVRRPENARPIAAQGEQVEWSAYWQRRWNEGDIVDAPHSTQARQEPPKVKRSQVAIKKGGAK</sequence>
<dbReference type="Pfam" id="PF10948">
    <property type="entry name" value="DUF2635"/>
    <property type="match status" value="1"/>
</dbReference>
<evidence type="ECO:0000313" key="3">
    <source>
        <dbReference type="Proteomes" id="UP000238327"/>
    </source>
</evidence>
<dbReference type="OrthoDB" id="8689507at2"/>
<dbReference type="RefSeq" id="WP_106738434.1">
    <property type="nucleotide sequence ID" value="NZ_CP027657.1"/>
</dbReference>
<evidence type="ECO:0000313" key="2">
    <source>
        <dbReference type="EMBL" id="AVO53650.1"/>
    </source>
</evidence>
<dbReference type="InterPro" id="IPR024400">
    <property type="entry name" value="DUF2635"/>
</dbReference>
<accession>A0A2R3QPI5</accession>
<gene>
    <name evidence="2" type="ORF">C7A17_13010</name>
</gene>
<protein>
    <submittedName>
        <fullName evidence="2">DUF2635 domain-containing protein</fullName>
    </submittedName>
</protein>
<name>A0A2R3QPI5_ECTME</name>
<dbReference type="Proteomes" id="UP000238327">
    <property type="component" value="Chromosome"/>
</dbReference>
<evidence type="ECO:0000256" key="1">
    <source>
        <dbReference type="SAM" id="MobiDB-lite"/>
    </source>
</evidence>
<reference evidence="2 3" key="1">
    <citation type="submission" date="2018-03" db="EMBL/GenBank/DDBJ databases">
        <title>Complete genome sequence and methylome analysis of Pseudomonas mendocina NEB 698.</title>
        <authorList>
            <person name="Morgan R.D."/>
        </authorList>
    </citation>
    <scope>NUCLEOTIDE SEQUENCE [LARGE SCALE GENOMIC DNA]</scope>
    <source>
        <strain evidence="2 3">NEB698</strain>
    </source>
</reference>
<feature type="region of interest" description="Disordered" evidence="1">
    <location>
        <begin position="47"/>
        <end position="75"/>
    </location>
</feature>
<dbReference type="EMBL" id="CP027657">
    <property type="protein sequence ID" value="AVO53650.1"/>
    <property type="molecule type" value="Genomic_DNA"/>
</dbReference>
<organism evidence="2 3">
    <name type="scientific">Ectopseudomonas mendocina</name>
    <name type="common">Pseudomonas mendocina</name>
    <dbReference type="NCBI Taxonomy" id="300"/>
    <lineage>
        <taxon>Bacteria</taxon>
        <taxon>Pseudomonadati</taxon>
        <taxon>Pseudomonadota</taxon>
        <taxon>Gammaproteobacteria</taxon>
        <taxon>Pseudomonadales</taxon>
        <taxon>Pseudomonadaceae</taxon>
        <taxon>Ectopseudomonas</taxon>
    </lineage>
</organism>